<proteinExistence type="predicted"/>
<protein>
    <recommendedName>
        <fullName evidence="1">DUF6879 domain-containing protein</fullName>
    </recommendedName>
</protein>
<feature type="domain" description="DUF6879" evidence="1">
    <location>
        <begin position="7"/>
        <end position="170"/>
    </location>
</feature>
<evidence type="ECO:0000313" key="3">
    <source>
        <dbReference type="Proteomes" id="UP000322634"/>
    </source>
</evidence>
<dbReference type="OrthoDB" id="3821358at2"/>
<dbReference type="Proteomes" id="UP000322634">
    <property type="component" value="Unassembled WGS sequence"/>
</dbReference>
<keyword evidence="3" id="KW-1185">Reference proteome</keyword>
<comment type="caution">
    <text evidence="2">The sequence shown here is derived from an EMBL/GenBank/DDBJ whole genome shotgun (WGS) entry which is preliminary data.</text>
</comment>
<sequence>MSLLVGDQFGQLFTSFEHTAFRLEVRDRYDEAYENESLRRFVAGEPDDLPWMQDWLTMIRGATTEGRRFSRVRVVSMPLTDYSRFGLWCAQFTNGAGEDIRYLERDPAGALKLPNHDYWLFDSRRLVRMHIDDADRFLGGEVIEDPAEIVNHNYWRDAAWHHAVRRDDFAKEHLGLV</sequence>
<dbReference type="InterPro" id="IPR049244">
    <property type="entry name" value="DUF6879"/>
</dbReference>
<organism evidence="2 3">
    <name type="scientific">Actinomadura syzygii</name>
    <dbReference type="NCBI Taxonomy" id="1427538"/>
    <lineage>
        <taxon>Bacteria</taxon>
        <taxon>Bacillati</taxon>
        <taxon>Actinomycetota</taxon>
        <taxon>Actinomycetes</taxon>
        <taxon>Streptosporangiales</taxon>
        <taxon>Thermomonosporaceae</taxon>
        <taxon>Actinomadura</taxon>
    </lineage>
</organism>
<evidence type="ECO:0000313" key="2">
    <source>
        <dbReference type="EMBL" id="TYC07631.1"/>
    </source>
</evidence>
<dbReference type="AlphaFoldDB" id="A0A5D0TMX0"/>
<reference evidence="2 3" key="1">
    <citation type="submission" date="2019-08" db="EMBL/GenBank/DDBJ databases">
        <title>Actinomadura sp. nov. CYP1-5 isolated from mountain soil.</title>
        <authorList>
            <person name="Songsumanus A."/>
            <person name="Kuncharoen N."/>
            <person name="Kudo T."/>
            <person name="Yuki M."/>
            <person name="Igarashi Y."/>
            <person name="Tanasupawat S."/>
        </authorList>
    </citation>
    <scope>NUCLEOTIDE SEQUENCE [LARGE SCALE GENOMIC DNA]</scope>
    <source>
        <strain evidence="2 3">GKU157</strain>
    </source>
</reference>
<dbReference type="Pfam" id="PF21806">
    <property type="entry name" value="DUF6879"/>
    <property type="match status" value="1"/>
</dbReference>
<dbReference type="EMBL" id="VSFF01000021">
    <property type="protein sequence ID" value="TYC07631.1"/>
    <property type="molecule type" value="Genomic_DNA"/>
</dbReference>
<gene>
    <name evidence="2" type="ORF">FXF65_42015</name>
</gene>
<accession>A0A5D0TMX0</accession>
<name>A0A5D0TMX0_9ACTN</name>
<evidence type="ECO:0000259" key="1">
    <source>
        <dbReference type="Pfam" id="PF21806"/>
    </source>
</evidence>